<dbReference type="Proteomes" id="UP000054995">
    <property type="component" value="Unassembled WGS sequence"/>
</dbReference>
<keyword evidence="2" id="KW-1185">Reference proteome</keyword>
<evidence type="ECO:0000313" key="1">
    <source>
        <dbReference type="EMBL" id="KRY90623.1"/>
    </source>
</evidence>
<reference evidence="1 2" key="1">
    <citation type="submission" date="2015-01" db="EMBL/GenBank/DDBJ databases">
        <title>Evolution of Trichinella species and genotypes.</title>
        <authorList>
            <person name="Korhonen P.K."/>
            <person name="Edoardo P."/>
            <person name="Giuseppe L.R."/>
            <person name="Gasser R.B."/>
        </authorList>
    </citation>
    <scope>NUCLEOTIDE SEQUENCE [LARGE SCALE GENOMIC DNA]</scope>
    <source>
        <strain evidence="1">ISS470</strain>
    </source>
</reference>
<dbReference type="EMBL" id="JYDT01000020">
    <property type="protein sequence ID" value="KRY90623.1"/>
    <property type="molecule type" value="Genomic_DNA"/>
</dbReference>
<accession>A0A0V1FXL2</accession>
<evidence type="ECO:0000313" key="2">
    <source>
        <dbReference type="Proteomes" id="UP000054995"/>
    </source>
</evidence>
<protein>
    <submittedName>
        <fullName evidence="1">Uncharacterized protein</fullName>
    </submittedName>
</protein>
<proteinExistence type="predicted"/>
<dbReference type="OrthoDB" id="10332121at2759"/>
<name>A0A0V1FXL2_TRIPS</name>
<sequence length="59" mass="6960">MIHKRTIKTALRSQFNNMTAKSQKVLPYCITVDIVIMRILKIVADAIHRLKKLIDKYNY</sequence>
<gene>
    <name evidence="1" type="ORF">T4D_3837</name>
</gene>
<organism evidence="1 2">
    <name type="scientific">Trichinella pseudospiralis</name>
    <name type="common">Parasitic roundworm</name>
    <dbReference type="NCBI Taxonomy" id="6337"/>
    <lineage>
        <taxon>Eukaryota</taxon>
        <taxon>Metazoa</taxon>
        <taxon>Ecdysozoa</taxon>
        <taxon>Nematoda</taxon>
        <taxon>Enoplea</taxon>
        <taxon>Dorylaimia</taxon>
        <taxon>Trichinellida</taxon>
        <taxon>Trichinellidae</taxon>
        <taxon>Trichinella</taxon>
    </lineage>
</organism>
<comment type="caution">
    <text evidence="1">The sequence shown here is derived from an EMBL/GenBank/DDBJ whole genome shotgun (WGS) entry which is preliminary data.</text>
</comment>
<dbReference type="AlphaFoldDB" id="A0A0V1FXL2"/>